<organism evidence="1 2">
    <name type="scientific">Extremus antarcticus</name>
    <dbReference type="NCBI Taxonomy" id="702011"/>
    <lineage>
        <taxon>Eukaryota</taxon>
        <taxon>Fungi</taxon>
        <taxon>Dikarya</taxon>
        <taxon>Ascomycota</taxon>
        <taxon>Pezizomycotina</taxon>
        <taxon>Dothideomycetes</taxon>
        <taxon>Dothideomycetidae</taxon>
        <taxon>Mycosphaerellales</taxon>
        <taxon>Extremaceae</taxon>
        <taxon>Extremus</taxon>
    </lineage>
</organism>
<keyword evidence="2" id="KW-1185">Reference proteome</keyword>
<dbReference type="EMBL" id="JAWDJX010000150">
    <property type="protein sequence ID" value="KAK3045810.1"/>
    <property type="molecule type" value="Genomic_DNA"/>
</dbReference>
<name>A0AAJ0G6L9_9PEZI</name>
<accession>A0AAJ0G6L9</accession>
<comment type="caution">
    <text evidence="1">The sequence shown here is derived from an EMBL/GenBank/DDBJ whole genome shotgun (WGS) entry which is preliminary data.</text>
</comment>
<proteinExistence type="predicted"/>
<dbReference type="AlphaFoldDB" id="A0AAJ0G6L9"/>
<evidence type="ECO:0000313" key="2">
    <source>
        <dbReference type="Proteomes" id="UP001271007"/>
    </source>
</evidence>
<evidence type="ECO:0000313" key="1">
    <source>
        <dbReference type="EMBL" id="KAK3045810.1"/>
    </source>
</evidence>
<sequence length="102" mass="11950">MAEQLSPESIPRRIFLRFRTKDDAPSDSQIIQDFYTQKGLSDALCYVHWQTRENRDTYVILDVHCGTNFEESYLQGLPHEIYQLSWESDSGTMSVFLQKVVE</sequence>
<reference evidence="1" key="1">
    <citation type="submission" date="2023-04" db="EMBL/GenBank/DDBJ databases">
        <title>Black Yeasts Isolated from many extreme environments.</title>
        <authorList>
            <person name="Coleine C."/>
            <person name="Stajich J.E."/>
            <person name="Selbmann L."/>
        </authorList>
    </citation>
    <scope>NUCLEOTIDE SEQUENCE</scope>
    <source>
        <strain evidence="1">CCFEE 5312</strain>
    </source>
</reference>
<dbReference type="Proteomes" id="UP001271007">
    <property type="component" value="Unassembled WGS sequence"/>
</dbReference>
<protein>
    <submittedName>
        <fullName evidence="1">Uncharacterized protein</fullName>
    </submittedName>
</protein>
<gene>
    <name evidence="1" type="ORF">LTR09_012656</name>
</gene>